<keyword evidence="5 6" id="KW-0472">Membrane</keyword>
<keyword evidence="8" id="KW-1185">Reference proteome</keyword>
<keyword evidence="4 6" id="KW-1133">Transmembrane helix</keyword>
<proteinExistence type="predicted"/>
<accession>A0ABZ3F2C7</accession>
<evidence type="ECO:0000256" key="5">
    <source>
        <dbReference type="ARBA" id="ARBA00023136"/>
    </source>
</evidence>
<gene>
    <name evidence="7" type="ORF">V3I05_06335</name>
</gene>
<keyword evidence="2" id="KW-1003">Cell membrane</keyword>
<comment type="subcellular location">
    <subcellularLocation>
        <location evidence="1">Cell membrane</location>
        <topology evidence="1">Multi-pass membrane protein</topology>
    </subcellularLocation>
</comment>
<dbReference type="RefSeq" id="WP_300447709.1">
    <property type="nucleotide sequence ID" value="NZ_CP145316.1"/>
</dbReference>
<feature type="transmembrane region" description="Helical" evidence="6">
    <location>
        <begin position="112"/>
        <end position="138"/>
    </location>
</feature>
<dbReference type="PANTHER" id="PTHR30086">
    <property type="entry name" value="ARGININE EXPORTER PROTEIN ARGO"/>
    <property type="match status" value="1"/>
</dbReference>
<protein>
    <submittedName>
        <fullName evidence="7">LysE/ArgO family amino acid transporter</fullName>
    </submittedName>
</protein>
<name>A0ABZ3F2C7_9HELI</name>
<evidence type="ECO:0000256" key="2">
    <source>
        <dbReference type="ARBA" id="ARBA00022475"/>
    </source>
</evidence>
<dbReference type="Pfam" id="PF01810">
    <property type="entry name" value="LysE"/>
    <property type="match status" value="1"/>
</dbReference>
<feature type="transmembrane region" description="Helical" evidence="6">
    <location>
        <begin position="144"/>
        <end position="168"/>
    </location>
</feature>
<feature type="transmembrane region" description="Helical" evidence="6">
    <location>
        <begin position="36"/>
        <end position="58"/>
    </location>
</feature>
<keyword evidence="3 6" id="KW-0812">Transmembrane</keyword>
<evidence type="ECO:0000256" key="3">
    <source>
        <dbReference type="ARBA" id="ARBA00022692"/>
    </source>
</evidence>
<reference evidence="7 8" key="1">
    <citation type="submission" date="2024-02" db="EMBL/GenBank/DDBJ databases">
        <title>Genome and pathogenicity analysis of Helicobacter mastomyrinus isolated from mice.</title>
        <authorList>
            <person name="Zhu L."/>
        </authorList>
    </citation>
    <scope>NUCLEOTIDE SEQUENCE [LARGE SCALE GENOMIC DNA]</scope>
    <source>
        <strain evidence="7 8">Hm-17</strain>
    </source>
</reference>
<sequence>MYSFWQGFLVSFGLCSAIGAQNAFVIKQAIKKEHTLFVCATCVSCDVVLMSVGVLGFGSIFAESALWSKILAILGAIFLCYYGISSCKAALQSHKGISIQKDSTHSSLSHTIRAALSITLLNPHVYLDAIVLLGSLGVSVQSQVAFLIGCIGASMAWFALLGFGANALSNYFTSPLAWRILEGIVACMMFGIAISLIIFALA</sequence>
<feature type="transmembrane region" description="Helical" evidence="6">
    <location>
        <begin position="6"/>
        <end position="24"/>
    </location>
</feature>
<evidence type="ECO:0000256" key="1">
    <source>
        <dbReference type="ARBA" id="ARBA00004651"/>
    </source>
</evidence>
<evidence type="ECO:0000256" key="4">
    <source>
        <dbReference type="ARBA" id="ARBA00022989"/>
    </source>
</evidence>
<evidence type="ECO:0000313" key="8">
    <source>
        <dbReference type="Proteomes" id="UP001434737"/>
    </source>
</evidence>
<dbReference type="PANTHER" id="PTHR30086:SF20">
    <property type="entry name" value="ARGININE EXPORTER PROTEIN ARGO-RELATED"/>
    <property type="match status" value="1"/>
</dbReference>
<feature type="transmembrane region" description="Helical" evidence="6">
    <location>
        <begin position="180"/>
        <end position="201"/>
    </location>
</feature>
<feature type="transmembrane region" description="Helical" evidence="6">
    <location>
        <begin position="70"/>
        <end position="91"/>
    </location>
</feature>
<organism evidence="7 8">
    <name type="scientific">Helicobacter mastomyrinus</name>
    <dbReference type="NCBI Taxonomy" id="287948"/>
    <lineage>
        <taxon>Bacteria</taxon>
        <taxon>Pseudomonadati</taxon>
        <taxon>Campylobacterota</taxon>
        <taxon>Epsilonproteobacteria</taxon>
        <taxon>Campylobacterales</taxon>
        <taxon>Helicobacteraceae</taxon>
        <taxon>Helicobacter</taxon>
    </lineage>
</organism>
<evidence type="ECO:0000313" key="7">
    <source>
        <dbReference type="EMBL" id="XAM17302.1"/>
    </source>
</evidence>
<dbReference type="Proteomes" id="UP001434737">
    <property type="component" value="Chromosome"/>
</dbReference>
<evidence type="ECO:0000256" key="6">
    <source>
        <dbReference type="SAM" id="Phobius"/>
    </source>
</evidence>
<dbReference type="InterPro" id="IPR001123">
    <property type="entry name" value="LeuE-type"/>
</dbReference>
<dbReference type="EMBL" id="CP145316">
    <property type="protein sequence ID" value="XAM17302.1"/>
    <property type="molecule type" value="Genomic_DNA"/>
</dbReference>